<dbReference type="CDD" id="cd07516">
    <property type="entry name" value="HAD_Pase"/>
    <property type="match status" value="1"/>
</dbReference>
<protein>
    <recommendedName>
        <fullName evidence="4">Hydrolase</fullName>
    </recommendedName>
</protein>
<dbReference type="SFLD" id="SFLDS00003">
    <property type="entry name" value="Haloacid_Dehalogenase"/>
    <property type="match status" value="1"/>
</dbReference>
<name>A0A1H2PSD5_9BURK</name>
<evidence type="ECO:0008006" key="4">
    <source>
        <dbReference type="Google" id="ProtNLM"/>
    </source>
</evidence>
<sequence length="319" mass="33575">MPQSPQSPQSPRSPRSQQSRQPLASPRAGQADGAAPGARSATPPARRFADARIAAVISDIDGTLLTPDKQVTARAVAAVQALRDAGIVFTLASSRPPVGLAGLVKQLHLDAPLAAFNGGTLVAPDLRTVLHARHIAPELAKQALRALDAHGHHAWVFARGEWRVTDPSGPYIDLESRTIGTGPTVVARFDDLDAVDKIVGVSRDFEALARSEASLRTRFGSTLNVARSQKYYLDLTDPAANKGEAVHGLARQLNLPCSRIAVLGDMANDVPMFEAAGLSVAMGQAAPDVQAAADDVTAANDDDGFAKAIERWLGIDKTA</sequence>
<dbReference type="Gene3D" id="3.30.1240.10">
    <property type="match status" value="1"/>
</dbReference>
<dbReference type="InterPro" id="IPR000150">
    <property type="entry name" value="Cof"/>
</dbReference>
<dbReference type="NCBIfam" id="TIGR01484">
    <property type="entry name" value="HAD-SF-IIB"/>
    <property type="match status" value="1"/>
</dbReference>
<dbReference type="Pfam" id="PF08282">
    <property type="entry name" value="Hydrolase_3"/>
    <property type="match status" value="1"/>
</dbReference>
<accession>A0A1H2PSD5</accession>
<dbReference type="Proteomes" id="UP000243719">
    <property type="component" value="Unassembled WGS sequence"/>
</dbReference>
<gene>
    <name evidence="2" type="ORF">SAMN05216551_109222</name>
</gene>
<feature type="compositionally biased region" description="Low complexity" evidence="1">
    <location>
        <begin position="1"/>
        <end position="22"/>
    </location>
</feature>
<dbReference type="GO" id="GO:0000287">
    <property type="term" value="F:magnesium ion binding"/>
    <property type="evidence" value="ECO:0007669"/>
    <property type="project" value="TreeGrafter"/>
</dbReference>
<dbReference type="AlphaFoldDB" id="A0A1H2PSD5"/>
<dbReference type="PANTHER" id="PTHR10000">
    <property type="entry name" value="PHOSPHOSERINE PHOSPHATASE"/>
    <property type="match status" value="1"/>
</dbReference>
<dbReference type="NCBIfam" id="TIGR00099">
    <property type="entry name" value="Cof-subfamily"/>
    <property type="match status" value="1"/>
</dbReference>
<feature type="region of interest" description="Disordered" evidence="1">
    <location>
        <begin position="1"/>
        <end position="45"/>
    </location>
</feature>
<dbReference type="GO" id="GO:0016791">
    <property type="term" value="F:phosphatase activity"/>
    <property type="evidence" value="ECO:0007669"/>
    <property type="project" value="UniProtKB-ARBA"/>
</dbReference>
<evidence type="ECO:0000256" key="1">
    <source>
        <dbReference type="SAM" id="MobiDB-lite"/>
    </source>
</evidence>
<evidence type="ECO:0000313" key="3">
    <source>
        <dbReference type="Proteomes" id="UP000243719"/>
    </source>
</evidence>
<dbReference type="STRING" id="1770053.SAMN05216551_109222"/>
<dbReference type="SUPFAM" id="SSF56784">
    <property type="entry name" value="HAD-like"/>
    <property type="match status" value="1"/>
</dbReference>
<dbReference type="InterPro" id="IPR006379">
    <property type="entry name" value="HAD-SF_hydro_IIB"/>
</dbReference>
<dbReference type="InterPro" id="IPR036412">
    <property type="entry name" value="HAD-like_sf"/>
</dbReference>
<reference evidence="3" key="1">
    <citation type="submission" date="2016-09" db="EMBL/GenBank/DDBJ databases">
        <authorList>
            <person name="Varghese N."/>
            <person name="Submissions S."/>
        </authorList>
    </citation>
    <scope>NUCLEOTIDE SEQUENCE [LARGE SCALE GENOMIC DNA]</scope>
    <source>
        <strain evidence="3">JS23</strain>
    </source>
</reference>
<organism evidence="2 3">
    <name type="scientific">Chitinasiproducens palmae</name>
    <dbReference type="NCBI Taxonomy" id="1770053"/>
    <lineage>
        <taxon>Bacteria</taxon>
        <taxon>Pseudomonadati</taxon>
        <taxon>Pseudomonadota</taxon>
        <taxon>Betaproteobacteria</taxon>
        <taxon>Burkholderiales</taxon>
        <taxon>Burkholderiaceae</taxon>
        <taxon>Chitinasiproducens</taxon>
    </lineage>
</organism>
<dbReference type="EMBL" id="FNLO01000009">
    <property type="protein sequence ID" value="SDV49895.1"/>
    <property type="molecule type" value="Genomic_DNA"/>
</dbReference>
<dbReference type="OrthoDB" id="5498330at2"/>
<keyword evidence="3" id="KW-1185">Reference proteome</keyword>
<dbReference type="Gene3D" id="3.40.50.1000">
    <property type="entry name" value="HAD superfamily/HAD-like"/>
    <property type="match status" value="1"/>
</dbReference>
<proteinExistence type="predicted"/>
<dbReference type="GO" id="GO:0005829">
    <property type="term" value="C:cytosol"/>
    <property type="evidence" value="ECO:0007669"/>
    <property type="project" value="TreeGrafter"/>
</dbReference>
<evidence type="ECO:0000313" key="2">
    <source>
        <dbReference type="EMBL" id="SDV49895.1"/>
    </source>
</evidence>
<dbReference type="PROSITE" id="PS01228">
    <property type="entry name" value="COF_1"/>
    <property type="match status" value="1"/>
</dbReference>
<dbReference type="PANTHER" id="PTHR10000:SF8">
    <property type="entry name" value="HAD SUPERFAMILY HYDROLASE-LIKE, TYPE 3"/>
    <property type="match status" value="1"/>
</dbReference>
<dbReference type="InterPro" id="IPR023214">
    <property type="entry name" value="HAD_sf"/>
</dbReference>
<dbReference type="SFLD" id="SFLDG01140">
    <property type="entry name" value="C2.B:_Phosphomannomutase_and_P"/>
    <property type="match status" value="1"/>
</dbReference>